<dbReference type="InterPro" id="IPR002252">
    <property type="entry name" value="Glyco_hydro_36"/>
</dbReference>
<dbReference type="SUPFAM" id="SSF51445">
    <property type="entry name" value="(Trans)glycosidases"/>
    <property type="match status" value="1"/>
</dbReference>
<dbReference type="InterPro" id="IPR013785">
    <property type="entry name" value="Aldolase_TIM"/>
</dbReference>
<dbReference type="Gene3D" id="3.20.20.70">
    <property type="entry name" value="Aldolase class I"/>
    <property type="match status" value="1"/>
</dbReference>
<dbReference type="InterPro" id="IPR000111">
    <property type="entry name" value="Glyco_hydro_27/36_CS"/>
</dbReference>
<name>A0ABV7ZXW9_9GAMM</name>
<dbReference type="InterPro" id="IPR050985">
    <property type="entry name" value="Alpha-glycosidase_related"/>
</dbReference>
<evidence type="ECO:0000259" key="6">
    <source>
        <dbReference type="Pfam" id="PF16875"/>
    </source>
</evidence>
<sequence length="712" mass="79293">MNTIHLTNGLLSAVLHEDEAGTMAWLYFGPALGALDEGALAQSVQALAAAVPQAFLDDAIPCALIPTGSEGVFSRPALAVATATEWLPHLQVVGVEQTSALSCRIVQRATAPALEIVTELTLDATRPLLTQQHRLTNTGSEPLDVRVLENTLPVPTHLQEMLHFTGRWCQEFTPQRQALQVNTYSWENRKGRASHDHFPGLVLGTPAFSEERGDVLALHVAWSGNHQQHLVVDTFQPTRYQAGIGLQPREVVLAPGASHSGARLYAAYSNEGLNGIRAAFHGHVREHILRFPQPEKPRPVHLNTWEAVYFQHNTDDLKSLADAAQAIGVERFILDDGWFRGRRDDKAGLGDWTIDADMYPQGLLPLAQHVTGLGMEFGIWFEPEMVNPDSDLYRMHPEWVLQLPERVQPLGRYQMVLDLTRSEVQNYLFEHLDAVLSALPVRYVKWDMNRDLMHAGDAQGQPAYERQVRALYALLARVRAAHQWVEIESCASGGARIDFAILEHTHRFWTSDCNDPIERQMIQWGFGLFLPPEVMGAHIGPAHSHTTGRDTSLMYRALTAMFGHFGVEADVRLLSEQERQHIAELIALHKSRRADFHAGCSRVWDYPDPAVKVNGVIHSDQQRAHIVVAQQAMPARAVSAPVRISGLLAQQRYSVRPVRLPSVTNHLMKTLPSWFEGSTVLTGQQLATHGLAMPVIDPASAFMFELIAIEEQ</sequence>
<dbReference type="PANTHER" id="PTHR43053">
    <property type="entry name" value="GLYCOSIDASE FAMILY 31"/>
    <property type="match status" value="1"/>
</dbReference>
<dbReference type="InterPro" id="IPR017853">
    <property type="entry name" value="GH"/>
</dbReference>
<keyword evidence="8" id="KW-1185">Reference proteome</keyword>
<evidence type="ECO:0000313" key="7">
    <source>
        <dbReference type="EMBL" id="MFC3852007.1"/>
    </source>
</evidence>
<dbReference type="InterPro" id="IPR031704">
    <property type="entry name" value="Glyco_hydro_36_N"/>
</dbReference>
<accession>A0ABV7ZXW9</accession>
<dbReference type="Proteomes" id="UP001595617">
    <property type="component" value="Unassembled WGS sequence"/>
</dbReference>
<gene>
    <name evidence="7" type="ORF">ACFOOG_04085</name>
</gene>
<dbReference type="RefSeq" id="WP_380693652.1">
    <property type="nucleotide sequence ID" value="NZ_JBHRYR010000002.1"/>
</dbReference>
<dbReference type="PIRSF" id="PIRSF005536">
    <property type="entry name" value="Agal"/>
    <property type="match status" value="1"/>
</dbReference>
<feature type="domain" description="Glycosyl hydrolase family 36 N-terminal" evidence="6">
    <location>
        <begin position="22"/>
        <end position="252"/>
    </location>
</feature>
<keyword evidence="4 5" id="KW-0326">Glycosidase</keyword>
<dbReference type="Pfam" id="PF16875">
    <property type="entry name" value="Glyco_hydro_36N"/>
    <property type="match status" value="1"/>
</dbReference>
<dbReference type="EMBL" id="JBHRYR010000002">
    <property type="protein sequence ID" value="MFC3852007.1"/>
    <property type="molecule type" value="Genomic_DNA"/>
</dbReference>
<comment type="similarity">
    <text evidence="5">Belongs to the glycosyl hydrolase.</text>
</comment>
<dbReference type="EC" id="3.2.1.22" evidence="2 5"/>
<evidence type="ECO:0000256" key="2">
    <source>
        <dbReference type="ARBA" id="ARBA00012755"/>
    </source>
</evidence>
<evidence type="ECO:0000256" key="5">
    <source>
        <dbReference type="PIRNR" id="PIRNR005536"/>
    </source>
</evidence>
<evidence type="ECO:0000256" key="4">
    <source>
        <dbReference type="ARBA" id="ARBA00023295"/>
    </source>
</evidence>
<dbReference type="PRINTS" id="PR00743">
    <property type="entry name" value="GLHYDRLASE36"/>
</dbReference>
<keyword evidence="3 5" id="KW-0378">Hydrolase</keyword>
<evidence type="ECO:0000313" key="8">
    <source>
        <dbReference type="Proteomes" id="UP001595617"/>
    </source>
</evidence>
<dbReference type="GO" id="GO:0004557">
    <property type="term" value="F:alpha-galactosidase activity"/>
    <property type="evidence" value="ECO:0007669"/>
    <property type="project" value="UniProtKB-EC"/>
</dbReference>
<reference evidence="8" key="1">
    <citation type="journal article" date="2019" name="Int. J. Syst. Evol. Microbiol.">
        <title>The Global Catalogue of Microorganisms (GCM) 10K type strain sequencing project: providing services to taxonomists for standard genome sequencing and annotation.</title>
        <authorList>
            <consortium name="The Broad Institute Genomics Platform"/>
            <consortium name="The Broad Institute Genome Sequencing Center for Infectious Disease"/>
            <person name="Wu L."/>
            <person name="Ma J."/>
        </authorList>
    </citation>
    <scope>NUCLEOTIDE SEQUENCE [LARGE SCALE GENOMIC DNA]</scope>
    <source>
        <strain evidence="8">IBRC 10765</strain>
    </source>
</reference>
<dbReference type="CDD" id="cd14791">
    <property type="entry name" value="GH36"/>
    <property type="match status" value="1"/>
</dbReference>
<dbReference type="PROSITE" id="PS00512">
    <property type="entry name" value="ALPHA_GALACTOSIDASE"/>
    <property type="match status" value="1"/>
</dbReference>
<comment type="catalytic activity">
    <reaction evidence="1 5">
        <text>Hydrolysis of terminal, non-reducing alpha-D-galactose residues in alpha-D-galactosides, including galactose oligosaccharides, galactomannans and galactolipids.</text>
        <dbReference type="EC" id="3.2.1.22"/>
    </reaction>
</comment>
<comment type="caution">
    <text evidence="7">The sequence shown here is derived from an EMBL/GenBank/DDBJ whole genome shotgun (WGS) entry which is preliminary data.</text>
</comment>
<proteinExistence type="inferred from homology"/>
<dbReference type="PANTHER" id="PTHR43053:SF3">
    <property type="entry name" value="ALPHA-GALACTOSIDASE C-RELATED"/>
    <property type="match status" value="1"/>
</dbReference>
<protein>
    <recommendedName>
        <fullName evidence="2 5">Alpha-galactosidase</fullName>
        <ecNumber evidence="2 5">3.2.1.22</ecNumber>
    </recommendedName>
</protein>
<dbReference type="Pfam" id="PF02065">
    <property type="entry name" value="Melibiase"/>
    <property type="match status" value="1"/>
</dbReference>
<dbReference type="InterPro" id="IPR038417">
    <property type="entry name" value="Alpga-gal_N_sf"/>
</dbReference>
<evidence type="ECO:0000256" key="3">
    <source>
        <dbReference type="ARBA" id="ARBA00022801"/>
    </source>
</evidence>
<dbReference type="Gene3D" id="2.70.98.60">
    <property type="entry name" value="alpha-galactosidase from lactobacil brevis"/>
    <property type="match status" value="1"/>
</dbReference>
<evidence type="ECO:0000256" key="1">
    <source>
        <dbReference type="ARBA" id="ARBA00001255"/>
    </source>
</evidence>
<organism evidence="7 8">
    <name type="scientific">Saccharospirillum mangrovi</name>
    <dbReference type="NCBI Taxonomy" id="2161747"/>
    <lineage>
        <taxon>Bacteria</taxon>
        <taxon>Pseudomonadati</taxon>
        <taxon>Pseudomonadota</taxon>
        <taxon>Gammaproteobacteria</taxon>
        <taxon>Oceanospirillales</taxon>
        <taxon>Saccharospirillaceae</taxon>
        <taxon>Saccharospirillum</taxon>
    </lineage>
</organism>